<protein>
    <submittedName>
        <fullName evidence="2">CHAD domain-containing protein</fullName>
    </submittedName>
</protein>
<dbReference type="InterPro" id="IPR038186">
    <property type="entry name" value="CHAD_dom_sf"/>
</dbReference>
<dbReference type="InterPro" id="IPR007899">
    <property type="entry name" value="CHAD_dom"/>
</dbReference>
<keyword evidence="3" id="KW-1185">Reference proteome</keyword>
<dbReference type="Proteomes" id="UP000242915">
    <property type="component" value="Unassembled WGS sequence"/>
</dbReference>
<evidence type="ECO:0000313" key="3">
    <source>
        <dbReference type="Proteomes" id="UP000242915"/>
    </source>
</evidence>
<dbReference type="SMART" id="SM00880">
    <property type="entry name" value="CHAD"/>
    <property type="match status" value="1"/>
</dbReference>
<dbReference type="EMBL" id="FZOG01000001">
    <property type="protein sequence ID" value="SNR93661.1"/>
    <property type="molecule type" value="Genomic_DNA"/>
</dbReference>
<gene>
    <name evidence="2" type="ORF">SAMN05216255_1107</name>
</gene>
<dbReference type="RefSeq" id="WP_089359026.1">
    <property type="nucleotide sequence ID" value="NZ_FZOG01000001.1"/>
</dbReference>
<dbReference type="Pfam" id="PF05235">
    <property type="entry name" value="CHAD"/>
    <property type="match status" value="1"/>
</dbReference>
<feature type="domain" description="CHAD" evidence="1">
    <location>
        <begin position="1"/>
        <end position="257"/>
    </location>
</feature>
<dbReference type="AlphaFoldDB" id="A0A239AE79"/>
<evidence type="ECO:0000313" key="2">
    <source>
        <dbReference type="EMBL" id="SNR93661.1"/>
    </source>
</evidence>
<name>A0A239AE79_9PSED</name>
<reference evidence="3" key="1">
    <citation type="submission" date="2017-06" db="EMBL/GenBank/DDBJ databases">
        <authorList>
            <person name="Varghese N."/>
            <person name="Submissions S."/>
        </authorList>
    </citation>
    <scope>NUCLEOTIDE SEQUENCE [LARGE SCALE GENOMIC DNA]</scope>
    <source>
        <strain evidence="3">CIP 108523</strain>
    </source>
</reference>
<evidence type="ECO:0000259" key="1">
    <source>
        <dbReference type="PROSITE" id="PS51708"/>
    </source>
</evidence>
<dbReference type="PANTHER" id="PTHR39339:SF1">
    <property type="entry name" value="CHAD DOMAIN-CONTAINING PROTEIN"/>
    <property type="match status" value="1"/>
</dbReference>
<dbReference type="PANTHER" id="PTHR39339">
    <property type="entry name" value="SLR1444 PROTEIN"/>
    <property type="match status" value="1"/>
</dbReference>
<organism evidence="2 3">
    <name type="scientific">Pseudomonas segetis</name>
    <dbReference type="NCBI Taxonomy" id="298908"/>
    <lineage>
        <taxon>Bacteria</taxon>
        <taxon>Pseudomonadati</taxon>
        <taxon>Pseudomonadota</taxon>
        <taxon>Gammaproteobacteria</taxon>
        <taxon>Pseudomonadales</taxon>
        <taxon>Pseudomonadaceae</taxon>
        <taxon>Pseudomonas</taxon>
    </lineage>
</organism>
<dbReference type="Gene3D" id="1.40.20.10">
    <property type="entry name" value="CHAD domain"/>
    <property type="match status" value="1"/>
</dbReference>
<accession>A0A239AE79</accession>
<dbReference type="PROSITE" id="PS51708">
    <property type="entry name" value="CHAD"/>
    <property type="match status" value="1"/>
</dbReference>
<proteinExistence type="predicted"/>
<sequence>MSAFADRISAQVLKRQVSLFACAARMQACTDVEALHDLRINLRRLRSLLKPLRGLPACDQLQLHAAQLGKLTGPVRELEVLVAELQRKQQASGPVEQRRQRVVDGYLQTLRSDQLSAFWQALDDWSVQWRLAERDGSLKRVESKLESRLIKAQRRLVEALADPLHDWHDLRLLVKRVRYNAEAYPKVARLDRPGQKALKQAQEALGQWHDLLQWLLLSETETDLASCVSSWEADLLSAEIKVAKALASLRKRLLANE</sequence>